<reference evidence="1" key="1">
    <citation type="submission" date="2022-06" db="EMBL/GenBank/DDBJ databases">
        <title>Natrinema sp. a new haloarchaeum isolate from saline soil.</title>
        <authorList>
            <person name="Strakova D."/>
            <person name="Galisteo C."/>
            <person name="Sanchez-Porro C."/>
            <person name="Ventosa A."/>
        </authorList>
    </citation>
    <scope>NUCLEOTIDE SEQUENCE</scope>
    <source>
        <strain evidence="1">S1CR25-10</strain>
    </source>
</reference>
<dbReference type="RefSeq" id="WP_277525034.1">
    <property type="nucleotide sequence ID" value="NZ_JAMQOT010000015.1"/>
</dbReference>
<gene>
    <name evidence="1" type="ORF">NDI89_22695</name>
</gene>
<accession>A0A9Q4LAJ6</accession>
<organism evidence="1 2">
    <name type="scientific">Natrinema salsiterrestre</name>
    <dbReference type="NCBI Taxonomy" id="2950540"/>
    <lineage>
        <taxon>Archaea</taxon>
        <taxon>Methanobacteriati</taxon>
        <taxon>Methanobacteriota</taxon>
        <taxon>Stenosarchaea group</taxon>
        <taxon>Halobacteria</taxon>
        <taxon>Halobacteriales</taxon>
        <taxon>Natrialbaceae</taxon>
        <taxon>Natrinema</taxon>
    </lineage>
</organism>
<evidence type="ECO:0008006" key="3">
    <source>
        <dbReference type="Google" id="ProtNLM"/>
    </source>
</evidence>
<dbReference type="AlphaFoldDB" id="A0A9Q4LAJ6"/>
<dbReference type="Gene3D" id="3.30.420.240">
    <property type="match status" value="1"/>
</dbReference>
<dbReference type="EMBL" id="JAMQOT010000015">
    <property type="protein sequence ID" value="MDF9748376.1"/>
    <property type="molecule type" value="Genomic_DNA"/>
</dbReference>
<comment type="caution">
    <text evidence="1">The sequence shown here is derived from an EMBL/GenBank/DDBJ whole genome shotgun (WGS) entry which is preliminary data.</text>
</comment>
<evidence type="ECO:0000313" key="1">
    <source>
        <dbReference type="EMBL" id="MDF9748376.1"/>
    </source>
</evidence>
<keyword evidence="2" id="KW-1185">Reference proteome</keyword>
<dbReference type="Proteomes" id="UP001154061">
    <property type="component" value="Unassembled WGS sequence"/>
</dbReference>
<protein>
    <recommendedName>
        <fullName evidence="3">Terminase large subunit gp17-like C-terminal domain-containing protein</fullName>
    </recommendedName>
</protein>
<proteinExistence type="predicted"/>
<sequence>MSSVDVSGQSAAEIDSETRAGIYRATYESFAAYVDLIFSASFEEFVRGEWVATRCRRLQENDRSVVVGPRDHFKSTGNYAYVTWWVWRNRFDADPDCKWADGPTDLEILYFSFNQPMARYHIGAENTDGIKPLIDRNPWFDDVNDLKPRAESRGAYSWDGDHVVSISPASVQQMVRGKHSDIVIVDDPFQDDNKQDAGLDPGRVLKINRIFKDAIMSIPSGDVAELHVSTTPQTEEDFTFDDALLADFHRLEEPAIQDYDREEVLWPEWKTYDDLIGLKHKLGDKSFNQEYQVSPRSSEIGYFRDEDIAGMSVQGLEDYGERGLEGRWVAQEEEWSFNGCVAGLDIGKKRHPAHLAVFALLDREIRVGDDLAVRSPAGHLFQVHSKWMDGWDYKRQVEYCQRAVDYFNIRSLPYDNTRGEYEGLDEMGMLPSEMVPISLNRPTNQEVASSFDVHESTGRIKLLPDGRQNRQLKVVTNDLDAVETGEGHGESFWSIALACHAAGAITRQTASTQQSSSESTGVSYL</sequence>
<evidence type="ECO:0000313" key="2">
    <source>
        <dbReference type="Proteomes" id="UP001154061"/>
    </source>
</evidence>
<name>A0A9Q4LAJ6_9EURY</name>